<reference evidence="2 3" key="1">
    <citation type="submission" date="2014-06" db="EMBL/GenBank/DDBJ databases">
        <title>Draft genome sequence of Paenibacillus sp. MSt1.</title>
        <authorList>
            <person name="Aw Y.K."/>
            <person name="Ong K.S."/>
            <person name="Gan H.M."/>
            <person name="Lee S.M."/>
        </authorList>
    </citation>
    <scope>NUCLEOTIDE SEQUENCE [LARGE SCALE GENOMIC DNA]</scope>
    <source>
        <strain evidence="2 3">MSt1</strain>
    </source>
</reference>
<dbReference type="OrthoDB" id="1047417at2"/>
<evidence type="ECO:0000313" key="2">
    <source>
        <dbReference type="EMBL" id="KEQ25559.1"/>
    </source>
</evidence>
<dbReference type="eggNOG" id="COG3935">
    <property type="taxonomic scope" value="Bacteria"/>
</dbReference>
<dbReference type="Proteomes" id="UP000028123">
    <property type="component" value="Unassembled WGS sequence"/>
</dbReference>
<protein>
    <recommendedName>
        <fullName evidence="4">DnaD domain-containing protein</fullName>
    </recommendedName>
</protein>
<evidence type="ECO:0008006" key="4">
    <source>
        <dbReference type="Google" id="ProtNLM"/>
    </source>
</evidence>
<accession>A0A081P4D6</accession>
<feature type="compositionally biased region" description="Basic and acidic residues" evidence="1">
    <location>
        <begin position="96"/>
        <end position="132"/>
    </location>
</feature>
<name>A0A081P4D6_9BACL</name>
<keyword evidence="3" id="KW-1185">Reference proteome</keyword>
<proteinExistence type="predicted"/>
<evidence type="ECO:0000313" key="3">
    <source>
        <dbReference type="Proteomes" id="UP000028123"/>
    </source>
</evidence>
<dbReference type="EMBL" id="JNVM01000010">
    <property type="protein sequence ID" value="KEQ25559.1"/>
    <property type="molecule type" value="Genomic_DNA"/>
</dbReference>
<evidence type="ECO:0000256" key="1">
    <source>
        <dbReference type="SAM" id="MobiDB-lite"/>
    </source>
</evidence>
<gene>
    <name evidence="2" type="ORF">ET33_02225</name>
</gene>
<comment type="caution">
    <text evidence="2">The sequence shown here is derived from an EMBL/GenBank/DDBJ whole genome shotgun (WGS) entry which is preliminary data.</text>
</comment>
<dbReference type="RefSeq" id="WP_051775318.1">
    <property type="nucleotide sequence ID" value="NZ_JNVM01000010.1"/>
</dbReference>
<dbReference type="AlphaFoldDB" id="A0A081P4D6"/>
<sequence length="244" mass="27980">MNYLELIVGFHRWKEVNPLPASAIALWHELVAVCNKAGWPEEFTVPNAVLQANAGLSRKEFDRARQLLIEFGLFQYRKSNRVDMAGRYKISGLFKRDNDTDNQRGNDRDNGRDNGRDNQRGNDRDNYKDLKDQNLNVDENKKRKYAEFVSMTEDEYHKLVDAHGSDIADACITELDNYKGASGKKYKSDYRAILTWVADKVLSKKKSGQPASGADLALKLIQEAEERERIGNQEAFRSDPEYVQ</sequence>
<feature type="region of interest" description="Disordered" evidence="1">
    <location>
        <begin position="96"/>
        <end position="136"/>
    </location>
</feature>
<organism evidence="2 3">
    <name type="scientific">Paenibacillus tyrfis</name>
    <dbReference type="NCBI Taxonomy" id="1501230"/>
    <lineage>
        <taxon>Bacteria</taxon>
        <taxon>Bacillati</taxon>
        <taxon>Bacillota</taxon>
        <taxon>Bacilli</taxon>
        <taxon>Bacillales</taxon>
        <taxon>Paenibacillaceae</taxon>
        <taxon>Paenibacillus</taxon>
    </lineage>
</organism>